<dbReference type="Proteomes" id="UP001208557">
    <property type="component" value="Unassembled WGS sequence"/>
</dbReference>
<feature type="domain" description="Alpha-D-phosphohexomutase alpha/beta/alpha" evidence="18">
    <location>
        <begin position="225"/>
        <end position="311"/>
    </location>
</feature>
<comment type="similarity">
    <text evidence="5 15">Belongs to the phosphohexose mutase family.</text>
</comment>
<reference evidence="20 21" key="1">
    <citation type="journal article" date="2022" name="Med Res Arch">
        <title>Genomic identification of streptococcal strains and relation to clinical characteristics. A substudy to The Partial Oral Treatment of Endocarditis (POET) Trial.</title>
        <authorList>
            <person name="Christensen J."/>
            <person name="Jensen C."/>
            <person name="Dargis R."/>
            <person name="Nielsen X."/>
            <person name="Pries- Heje M."/>
            <person name="Wiingaard C."/>
            <person name="Ihlemann N."/>
            <person name="Gill S."/>
            <person name="Bruun N."/>
            <person name="Elming H."/>
            <person name="Povlsen J."/>
            <person name="Madsen T."/>
            <person name="Jensen K."/>
            <person name="Fuursted K."/>
            <person name="Ostergaard L."/>
            <person name="Christiansen U."/>
            <person name="Rosenvinge F."/>
            <person name="Helweg-Larsen J."/>
            <person name="Fosbol E."/>
            <person name="Kober L."/>
            <person name="Torp-Pedersen C."/>
            <person name="Tonder N."/>
            <person name="Moser C."/>
            <person name="Iversen K."/>
            <person name="Bundgaard H."/>
        </authorList>
    </citation>
    <scope>NUCLEOTIDE SEQUENCE [LARGE SCALE GENOMIC DNA]</scope>
    <source>
        <strain evidence="20 21">A12055600</strain>
    </source>
</reference>
<evidence type="ECO:0000256" key="6">
    <source>
        <dbReference type="ARBA" id="ARBA00012728"/>
    </source>
</evidence>
<evidence type="ECO:0000256" key="1">
    <source>
        <dbReference type="ARBA" id="ARBA00000443"/>
    </source>
</evidence>
<dbReference type="InterPro" id="IPR005844">
    <property type="entry name" value="A-D-PHexomutase_a/b/a-I"/>
</dbReference>
<evidence type="ECO:0000256" key="15">
    <source>
        <dbReference type="RuleBase" id="RU004326"/>
    </source>
</evidence>
<evidence type="ECO:0000256" key="4">
    <source>
        <dbReference type="ARBA" id="ARBA00005189"/>
    </source>
</evidence>
<dbReference type="SUPFAM" id="SSF55957">
    <property type="entry name" value="Phosphoglucomutase, C-terminal domain"/>
    <property type="match status" value="1"/>
</dbReference>
<keyword evidence="10 15" id="KW-0460">Magnesium</keyword>
<dbReference type="RefSeq" id="WP_268685845.1">
    <property type="nucleotide sequence ID" value="NZ_JAKUVJ010000004.1"/>
</dbReference>
<comment type="pathway">
    <text evidence="3">Glycolipid metabolism; diglucosyl-diacylglycerol biosynthesis.</text>
</comment>
<evidence type="ECO:0000256" key="8">
    <source>
        <dbReference type="ARBA" id="ARBA00022553"/>
    </source>
</evidence>
<keyword evidence="9 15" id="KW-0479">Metal-binding</keyword>
<dbReference type="InterPro" id="IPR036900">
    <property type="entry name" value="A-D-PHexomutase_C_sf"/>
</dbReference>
<evidence type="ECO:0000313" key="21">
    <source>
        <dbReference type="Proteomes" id="UP001208557"/>
    </source>
</evidence>
<dbReference type="InterPro" id="IPR005845">
    <property type="entry name" value="A-D-PHexomutase_a/b/a-II"/>
</dbReference>
<evidence type="ECO:0000256" key="10">
    <source>
        <dbReference type="ARBA" id="ARBA00022842"/>
    </source>
</evidence>
<evidence type="ECO:0000259" key="18">
    <source>
        <dbReference type="Pfam" id="PF02879"/>
    </source>
</evidence>
<dbReference type="PRINTS" id="PR00509">
    <property type="entry name" value="PGMPMM"/>
</dbReference>
<dbReference type="PANTHER" id="PTHR45745:SF1">
    <property type="entry name" value="PHOSPHOGLUCOMUTASE 2B-RELATED"/>
    <property type="match status" value="1"/>
</dbReference>
<dbReference type="PANTHER" id="PTHR45745">
    <property type="entry name" value="PHOSPHOMANNOMUTASE 45A"/>
    <property type="match status" value="1"/>
</dbReference>
<evidence type="ECO:0000256" key="3">
    <source>
        <dbReference type="ARBA" id="ARBA00005164"/>
    </source>
</evidence>
<evidence type="ECO:0000256" key="9">
    <source>
        <dbReference type="ARBA" id="ARBA00022723"/>
    </source>
</evidence>
<comment type="cofactor">
    <cofactor evidence="2">
        <name>Mg(2+)</name>
        <dbReference type="ChEBI" id="CHEBI:18420"/>
    </cofactor>
</comment>
<comment type="pathway">
    <text evidence="4">Lipid metabolism.</text>
</comment>
<feature type="domain" description="Alpha-D-phosphohexomutase alpha/beta/alpha" evidence="17">
    <location>
        <begin position="41"/>
        <end position="180"/>
    </location>
</feature>
<evidence type="ECO:0000259" key="17">
    <source>
        <dbReference type="Pfam" id="PF02878"/>
    </source>
</evidence>
<keyword evidence="7" id="KW-0119">Carbohydrate metabolism</keyword>
<feature type="domain" description="Alpha-D-phosphohexomutase alpha/beta/alpha" evidence="19">
    <location>
        <begin position="325"/>
        <end position="451"/>
    </location>
</feature>
<dbReference type="InterPro" id="IPR005846">
    <property type="entry name" value="A-D-PHexomutase_a/b/a-III"/>
</dbReference>
<evidence type="ECO:0000256" key="13">
    <source>
        <dbReference type="ARBA" id="ARBA00041398"/>
    </source>
</evidence>
<dbReference type="GO" id="GO:0004614">
    <property type="term" value="F:phosphoglucomutase activity"/>
    <property type="evidence" value="ECO:0007669"/>
    <property type="project" value="UniProtKB-EC"/>
</dbReference>
<evidence type="ECO:0000256" key="12">
    <source>
        <dbReference type="ARBA" id="ARBA00039995"/>
    </source>
</evidence>
<dbReference type="InterPro" id="IPR005841">
    <property type="entry name" value="Alpha-D-phosphohexomutase_SF"/>
</dbReference>
<comment type="caution">
    <text evidence="20">The sequence shown here is derived from an EMBL/GenBank/DDBJ whole genome shotgun (WGS) entry which is preliminary data.</text>
</comment>
<evidence type="ECO:0000256" key="2">
    <source>
        <dbReference type="ARBA" id="ARBA00001946"/>
    </source>
</evidence>
<sequence>MTYQDNFKKWLDYAELPDYLRQDLNSMDEKTKEDAFYTNLEFGTAGMRGLIGAGTNRINIYVVRQATEGLARLIEEKGDEFKKRGVAIAYDSRHFSPEFAFESAAVLAKHGIKSYVFESLRPTPELSFAVRHLGTFAGIMITASHNPAPFNGYKVYGEDGGQMPPHDADALTDYIRAIENPFAIEVADVEAEKASGLIEVIGDAIDAEYLKEVKDVNINQKLIDEYGKDMKIVYTPLHGTGEMLARRALAQAGFDSVEVVEAQAVADPDFSTVKSPNPESQAAFALAEELGRKVGADVLVATDPDADRVGVEVLQKDGSYLNLSGNQIGAIMAKYILEAHKSAGTLPANAALCKSIVSTDLVTKIAESYGATMFNVLTGFKFIAEKIQEFEEKHNHTYMMGFEESFGYLIKPFVRDKDAIQAVLVVAELAAYYRSRGLTLADGIEEIYKEYGYFAEKTISVTLSGVDGAEQIKAIMAKFRDNGPKDFNATAISVTEDFKAQTSTAADGTVTALTTPPSDVLKYTLADGSWIAVRPSGTEPKIKFYIAVVGDSNEDAQAKIAAIEAEINDFIK</sequence>
<dbReference type="EMBL" id="JAKUVJ010000004">
    <property type="protein sequence ID" value="MCY7034558.1"/>
    <property type="molecule type" value="Genomic_DNA"/>
</dbReference>
<evidence type="ECO:0000313" key="20">
    <source>
        <dbReference type="EMBL" id="MCY7034558.1"/>
    </source>
</evidence>
<dbReference type="AlphaFoldDB" id="A0ABD4VJJ4"/>
<dbReference type="Gene3D" id="3.30.310.50">
    <property type="entry name" value="Alpha-D-phosphohexomutase, C-terminal domain"/>
    <property type="match status" value="1"/>
</dbReference>
<dbReference type="Pfam" id="PF02878">
    <property type="entry name" value="PGM_PMM_I"/>
    <property type="match status" value="1"/>
</dbReference>
<keyword evidence="8" id="KW-0597">Phosphoprotein</keyword>
<evidence type="ECO:0000256" key="7">
    <source>
        <dbReference type="ARBA" id="ARBA00022526"/>
    </source>
</evidence>
<dbReference type="GO" id="GO:0046872">
    <property type="term" value="F:metal ion binding"/>
    <property type="evidence" value="ECO:0007669"/>
    <property type="project" value="UniProtKB-KW"/>
</dbReference>
<feature type="domain" description="Alpha-D-phosphohexomutase C-terminal" evidence="16">
    <location>
        <begin position="509"/>
        <end position="549"/>
    </location>
</feature>
<evidence type="ECO:0000256" key="5">
    <source>
        <dbReference type="ARBA" id="ARBA00010231"/>
    </source>
</evidence>
<gene>
    <name evidence="20" type="ORF">MK406_05715</name>
</gene>
<keyword evidence="11" id="KW-0413">Isomerase</keyword>
<dbReference type="InterPro" id="IPR016066">
    <property type="entry name" value="A-D-PHexomutase_CS"/>
</dbReference>
<dbReference type="Pfam" id="PF02880">
    <property type="entry name" value="PGM_PMM_III"/>
    <property type="match status" value="1"/>
</dbReference>
<dbReference type="PROSITE" id="PS00710">
    <property type="entry name" value="PGM_PMM"/>
    <property type="match status" value="1"/>
</dbReference>
<name>A0ABD4VJJ4_STRSA</name>
<evidence type="ECO:0000256" key="14">
    <source>
        <dbReference type="ARBA" id="ARBA00041467"/>
    </source>
</evidence>
<dbReference type="GO" id="GO:0006006">
    <property type="term" value="P:glucose metabolic process"/>
    <property type="evidence" value="ECO:0007669"/>
    <property type="project" value="UniProtKB-KW"/>
</dbReference>
<dbReference type="InterPro" id="IPR016055">
    <property type="entry name" value="A-D-PHexomutase_a/b/a-I/II/III"/>
</dbReference>
<evidence type="ECO:0000256" key="11">
    <source>
        <dbReference type="ARBA" id="ARBA00023235"/>
    </source>
</evidence>
<dbReference type="SUPFAM" id="SSF53738">
    <property type="entry name" value="Phosphoglucomutase, first 3 domains"/>
    <property type="match status" value="3"/>
</dbReference>
<dbReference type="CDD" id="cd05799">
    <property type="entry name" value="PGM2"/>
    <property type="match status" value="1"/>
</dbReference>
<organism evidence="20 21">
    <name type="scientific">Streptococcus sanguinis</name>
    <dbReference type="NCBI Taxonomy" id="1305"/>
    <lineage>
        <taxon>Bacteria</taxon>
        <taxon>Bacillati</taxon>
        <taxon>Bacillota</taxon>
        <taxon>Bacilli</taxon>
        <taxon>Lactobacillales</taxon>
        <taxon>Streptococcaceae</taxon>
        <taxon>Streptococcus</taxon>
    </lineage>
</organism>
<evidence type="ECO:0000259" key="16">
    <source>
        <dbReference type="Pfam" id="PF00408"/>
    </source>
</evidence>
<proteinExistence type="inferred from homology"/>
<evidence type="ECO:0000259" key="19">
    <source>
        <dbReference type="Pfam" id="PF02880"/>
    </source>
</evidence>
<keyword evidence="7" id="KW-0313">Glucose metabolism</keyword>
<protein>
    <recommendedName>
        <fullName evidence="12">Phosphoglucomutase</fullName>
        <ecNumber evidence="6">5.4.2.2</ecNumber>
    </recommendedName>
    <alternativeName>
        <fullName evidence="14">Alpha-phosphoglucomutase</fullName>
    </alternativeName>
    <alternativeName>
        <fullName evidence="13">Glucose phosphomutase</fullName>
    </alternativeName>
</protein>
<dbReference type="EC" id="5.4.2.2" evidence="6"/>
<accession>A0ABD4VJJ4</accession>
<dbReference type="Pfam" id="PF00408">
    <property type="entry name" value="PGM_PMM_IV"/>
    <property type="match status" value="1"/>
</dbReference>
<dbReference type="Gene3D" id="3.40.120.10">
    <property type="entry name" value="Alpha-D-Glucose-1,6-Bisphosphate, subunit A, domain 3"/>
    <property type="match status" value="3"/>
</dbReference>
<dbReference type="Pfam" id="PF02879">
    <property type="entry name" value="PGM_PMM_II"/>
    <property type="match status" value="1"/>
</dbReference>
<dbReference type="InterPro" id="IPR005843">
    <property type="entry name" value="A-D-PHexomutase_C"/>
</dbReference>
<comment type="catalytic activity">
    <reaction evidence="1">
        <text>alpha-D-glucose 1-phosphate = alpha-D-glucose 6-phosphate</text>
        <dbReference type="Rhea" id="RHEA:23536"/>
        <dbReference type="ChEBI" id="CHEBI:58225"/>
        <dbReference type="ChEBI" id="CHEBI:58601"/>
        <dbReference type="EC" id="5.4.2.2"/>
    </reaction>
</comment>